<proteinExistence type="inferred from homology"/>
<dbReference type="InterPro" id="IPR017867">
    <property type="entry name" value="Tyr_phospatase_low_mol_wt"/>
</dbReference>
<gene>
    <name evidence="7" type="ORF">UFOPK2754_03085</name>
</gene>
<evidence type="ECO:0000256" key="5">
    <source>
        <dbReference type="ARBA" id="ARBA00022912"/>
    </source>
</evidence>
<comment type="subcellular location">
    <subcellularLocation>
        <location evidence="1">Cytoplasm</location>
    </subcellularLocation>
</comment>
<comment type="similarity">
    <text evidence="2">Belongs to the low molecular weight phosphotyrosine protein phosphatase family.</text>
</comment>
<reference evidence="7" key="1">
    <citation type="submission" date="2020-05" db="EMBL/GenBank/DDBJ databases">
        <authorList>
            <person name="Chiriac C."/>
            <person name="Salcher M."/>
            <person name="Ghai R."/>
            <person name="Kavagutti S V."/>
        </authorList>
    </citation>
    <scope>NUCLEOTIDE SEQUENCE</scope>
</reference>
<dbReference type="GO" id="GO:0004725">
    <property type="term" value="F:protein tyrosine phosphatase activity"/>
    <property type="evidence" value="ECO:0007669"/>
    <property type="project" value="InterPro"/>
</dbReference>
<keyword evidence="4" id="KW-0378">Hydrolase</keyword>
<evidence type="ECO:0000256" key="2">
    <source>
        <dbReference type="ARBA" id="ARBA00011063"/>
    </source>
</evidence>
<dbReference type="CDD" id="cd16343">
    <property type="entry name" value="LMWPTP"/>
    <property type="match status" value="1"/>
</dbReference>
<dbReference type="SMART" id="SM00226">
    <property type="entry name" value="LMWPc"/>
    <property type="match status" value="1"/>
</dbReference>
<dbReference type="InterPro" id="IPR050438">
    <property type="entry name" value="LMW_PTPase"/>
</dbReference>
<dbReference type="InterPro" id="IPR036196">
    <property type="entry name" value="Ptyr_pPase_sf"/>
</dbReference>
<dbReference type="GO" id="GO:0005737">
    <property type="term" value="C:cytoplasm"/>
    <property type="evidence" value="ECO:0007669"/>
    <property type="project" value="UniProtKB-SubCell"/>
</dbReference>
<feature type="domain" description="Phosphotyrosine protein phosphatase I" evidence="6">
    <location>
        <begin position="12"/>
        <end position="162"/>
    </location>
</feature>
<dbReference type="SUPFAM" id="SSF52788">
    <property type="entry name" value="Phosphotyrosine protein phosphatases I"/>
    <property type="match status" value="1"/>
</dbReference>
<dbReference type="PANTHER" id="PTHR11717:SF7">
    <property type="entry name" value="LOW MOLECULAR WEIGHT PHOSPHOTYROSINE PROTEIN PHOSPHATASE"/>
    <property type="match status" value="1"/>
</dbReference>
<evidence type="ECO:0000259" key="6">
    <source>
        <dbReference type="SMART" id="SM00226"/>
    </source>
</evidence>
<dbReference type="PANTHER" id="PTHR11717">
    <property type="entry name" value="LOW MOLECULAR WEIGHT PROTEIN TYROSINE PHOSPHATASE"/>
    <property type="match status" value="1"/>
</dbReference>
<keyword evidence="5" id="KW-0904">Protein phosphatase</keyword>
<evidence type="ECO:0000313" key="7">
    <source>
        <dbReference type="EMBL" id="CAB4770806.1"/>
    </source>
</evidence>
<organism evidence="7">
    <name type="scientific">freshwater metagenome</name>
    <dbReference type="NCBI Taxonomy" id="449393"/>
    <lineage>
        <taxon>unclassified sequences</taxon>
        <taxon>metagenomes</taxon>
        <taxon>ecological metagenomes</taxon>
    </lineage>
</organism>
<evidence type="ECO:0000256" key="3">
    <source>
        <dbReference type="ARBA" id="ARBA00022490"/>
    </source>
</evidence>
<name>A0A6J6VGS9_9ZZZZ</name>
<accession>A0A6J6VGS9</accession>
<dbReference type="InterPro" id="IPR023485">
    <property type="entry name" value="Ptyr_pPase"/>
</dbReference>
<evidence type="ECO:0000256" key="4">
    <source>
        <dbReference type="ARBA" id="ARBA00022801"/>
    </source>
</evidence>
<keyword evidence="3" id="KW-0963">Cytoplasm</keyword>
<dbReference type="Pfam" id="PF01451">
    <property type="entry name" value="LMWPc"/>
    <property type="match status" value="1"/>
</dbReference>
<dbReference type="Gene3D" id="3.40.50.2300">
    <property type="match status" value="1"/>
</dbReference>
<dbReference type="EMBL" id="CAEZYR010000181">
    <property type="protein sequence ID" value="CAB4770806.1"/>
    <property type="molecule type" value="Genomic_DNA"/>
</dbReference>
<dbReference type="AlphaFoldDB" id="A0A6J6VGS9"/>
<dbReference type="PRINTS" id="PR00719">
    <property type="entry name" value="LMWPTPASE"/>
</dbReference>
<sequence length="171" mass="18686">MANRNASSGEPLRVCFVCMGNICRSPMAEAVMYDLVREAGLAASIEVDSAGTSGWHIGKSPDTRALEAAKKQGVYMAHRGRQFTRGDFDKFDVIAVMDIDNRTELLGMAPNADEASKVRLLRTFDPDAQSAIEIADPYYGTASDFERALDEITSSCTGLLASLRVEYLQDH</sequence>
<evidence type="ECO:0000256" key="1">
    <source>
        <dbReference type="ARBA" id="ARBA00004496"/>
    </source>
</evidence>
<protein>
    <submittedName>
        <fullName evidence="7">Unannotated protein</fullName>
    </submittedName>
</protein>
<dbReference type="FunFam" id="3.40.50.2300:FF:000105">
    <property type="entry name" value="Low molecular weight phosphotyrosine protein"/>
    <property type="match status" value="1"/>
</dbReference>